<dbReference type="EC" id="2.7.6.5" evidence="5"/>
<dbReference type="SUPFAM" id="SSF81301">
    <property type="entry name" value="Nucleotidyltransferase"/>
    <property type="match status" value="1"/>
</dbReference>
<comment type="function">
    <text evidence="2">In eubacteria ppGpp (guanosine 3'-diphosphate 5'-diphosphate) is a mediator of the stringent response that coordinates a variety of cellular activities in response to changes in nutritional abundance.</text>
</comment>
<dbReference type="InterPro" id="IPR043519">
    <property type="entry name" value="NT_sf"/>
</dbReference>
<dbReference type="KEGG" id="scc:Spico_1076"/>
<dbReference type="RefSeq" id="WP_013739692.1">
    <property type="nucleotide sequence ID" value="NC_015436.1"/>
</dbReference>
<dbReference type="PANTHER" id="PTHR21262">
    <property type="entry name" value="GUANOSINE-3',5'-BIS DIPHOSPHATE 3'-PYROPHOSPHOHYDROLASE"/>
    <property type="match status" value="1"/>
</dbReference>
<dbReference type="PROSITE" id="PS51831">
    <property type="entry name" value="HD"/>
    <property type="match status" value="1"/>
</dbReference>
<dbReference type="PANTHER" id="PTHR21262:SF31">
    <property type="entry name" value="GTP PYROPHOSPHOKINASE"/>
    <property type="match status" value="1"/>
</dbReference>
<reference evidence="6" key="1">
    <citation type="submission" date="2011-04" db="EMBL/GenBank/DDBJ databases">
        <title>The complete genome of Spirochaeta coccoides DSM 17374.</title>
        <authorList>
            <person name="Lucas S."/>
            <person name="Copeland A."/>
            <person name="Lapidus A."/>
            <person name="Bruce D."/>
            <person name="Goodwin L."/>
            <person name="Pitluck S."/>
            <person name="Peters L."/>
            <person name="Kyrpides N."/>
            <person name="Mavromatis K."/>
            <person name="Pagani I."/>
            <person name="Ivanova N."/>
            <person name="Ovchinnikova G."/>
            <person name="Lu M."/>
            <person name="Detter J.C."/>
            <person name="Tapia R."/>
            <person name="Han C."/>
            <person name="Land M."/>
            <person name="Hauser L."/>
            <person name="Markowitz V."/>
            <person name="Cheng J.-F."/>
            <person name="Hugenholtz P."/>
            <person name="Woyke T."/>
            <person name="Wu D."/>
            <person name="Spring S."/>
            <person name="Schroeder M."/>
            <person name="Brambilla E."/>
            <person name="Klenk H.-P."/>
            <person name="Eisen J.A."/>
        </authorList>
    </citation>
    <scope>NUCLEOTIDE SEQUENCE [LARGE SCALE GENOMIC DNA]</scope>
    <source>
        <strain evidence="6">ATCC BAA-1237 / DSM 17374 / SPN1</strain>
    </source>
</reference>
<protein>
    <submittedName>
        <fullName evidence="5">(P)ppGpp synthetase I, SpoT/RelA</fullName>
        <ecNumber evidence="5">2.7.6.5</ecNumber>
        <ecNumber evidence="5">3.1.7.2</ecNumber>
    </submittedName>
</protein>
<dbReference type="PROSITE" id="PS51880">
    <property type="entry name" value="TGS"/>
    <property type="match status" value="1"/>
</dbReference>
<accession>F4GKA1</accession>
<dbReference type="SUPFAM" id="SSF81271">
    <property type="entry name" value="TGS-like"/>
    <property type="match status" value="1"/>
</dbReference>
<dbReference type="GO" id="GO:0005886">
    <property type="term" value="C:plasma membrane"/>
    <property type="evidence" value="ECO:0007669"/>
    <property type="project" value="TreeGrafter"/>
</dbReference>
<dbReference type="OrthoDB" id="9805041at2"/>
<name>F4GKA1_PARC1</name>
<dbReference type="SMART" id="SM00954">
    <property type="entry name" value="RelA_SpoT"/>
    <property type="match status" value="1"/>
</dbReference>
<evidence type="ECO:0000259" key="3">
    <source>
        <dbReference type="PROSITE" id="PS51831"/>
    </source>
</evidence>
<evidence type="ECO:0000256" key="2">
    <source>
        <dbReference type="RuleBase" id="RU003847"/>
    </source>
</evidence>
<feature type="domain" description="TGS" evidence="4">
    <location>
        <begin position="393"/>
        <end position="454"/>
    </location>
</feature>
<dbReference type="GO" id="GO:0008728">
    <property type="term" value="F:GTP diphosphokinase activity"/>
    <property type="evidence" value="ECO:0007669"/>
    <property type="project" value="UniProtKB-EC"/>
</dbReference>
<dbReference type="EMBL" id="CP002659">
    <property type="protein sequence ID" value="AEC02297.1"/>
    <property type="molecule type" value="Genomic_DNA"/>
</dbReference>
<gene>
    <name evidence="5" type="ordered locus">Spico_1076</name>
</gene>
<evidence type="ECO:0000256" key="1">
    <source>
        <dbReference type="ARBA" id="ARBA00025704"/>
    </source>
</evidence>
<dbReference type="InterPro" id="IPR003607">
    <property type="entry name" value="HD/PDEase_dom"/>
</dbReference>
<dbReference type="AlphaFoldDB" id="F4GKA1"/>
<dbReference type="SUPFAM" id="SSF109604">
    <property type="entry name" value="HD-domain/PDEase-like"/>
    <property type="match status" value="1"/>
</dbReference>
<proteinExistence type="inferred from homology"/>
<dbReference type="InterPro" id="IPR012675">
    <property type="entry name" value="Beta-grasp_dom_sf"/>
</dbReference>
<evidence type="ECO:0000259" key="4">
    <source>
        <dbReference type="PROSITE" id="PS51880"/>
    </source>
</evidence>
<dbReference type="InterPro" id="IPR004811">
    <property type="entry name" value="RelA/Spo_fam"/>
</dbReference>
<organism evidence="5 6">
    <name type="scientific">Parasphaerochaeta coccoides (strain ATCC BAA-1237 / DSM 17374 / SPN1)</name>
    <name type="common">Sphaerochaeta coccoides</name>
    <dbReference type="NCBI Taxonomy" id="760011"/>
    <lineage>
        <taxon>Bacteria</taxon>
        <taxon>Pseudomonadati</taxon>
        <taxon>Spirochaetota</taxon>
        <taxon>Spirochaetia</taxon>
        <taxon>Spirochaetales</taxon>
        <taxon>Sphaerochaetaceae</taxon>
        <taxon>Parasphaerochaeta</taxon>
    </lineage>
</organism>
<dbReference type="Pfam" id="PF04607">
    <property type="entry name" value="RelA_SpoT"/>
    <property type="match status" value="1"/>
</dbReference>
<dbReference type="Gene3D" id="3.10.20.30">
    <property type="match status" value="1"/>
</dbReference>
<dbReference type="CDD" id="cd00077">
    <property type="entry name" value="HDc"/>
    <property type="match status" value="1"/>
</dbReference>
<dbReference type="InterPro" id="IPR012676">
    <property type="entry name" value="TGS-like"/>
</dbReference>
<dbReference type="InterPro" id="IPR007685">
    <property type="entry name" value="RelA_SpoT"/>
</dbReference>
<dbReference type="FunFam" id="1.10.3210.10:FF:000001">
    <property type="entry name" value="GTP pyrophosphokinase RelA"/>
    <property type="match status" value="1"/>
</dbReference>
<dbReference type="CDD" id="cd01668">
    <property type="entry name" value="TGS_RSH"/>
    <property type="match status" value="1"/>
</dbReference>
<dbReference type="CDD" id="cd05399">
    <property type="entry name" value="NT_Rel-Spo_like"/>
    <property type="match status" value="1"/>
</dbReference>
<evidence type="ECO:0000313" key="5">
    <source>
        <dbReference type="EMBL" id="AEC02297.1"/>
    </source>
</evidence>
<dbReference type="FunFam" id="3.30.460.10:FF:000001">
    <property type="entry name" value="GTP pyrophosphokinase RelA"/>
    <property type="match status" value="1"/>
</dbReference>
<dbReference type="FunFam" id="3.10.20.30:FF:000002">
    <property type="entry name" value="GTP pyrophosphokinase (RelA/SpoT)"/>
    <property type="match status" value="1"/>
</dbReference>
<dbReference type="InterPro" id="IPR004095">
    <property type="entry name" value="TGS"/>
</dbReference>
<keyword evidence="5" id="KW-0808">Transferase</keyword>
<sequence length="684" mass="78074">MYEQLIERFILKAYNYSKEDQAKILRAAIFSSEKHMTQKRANGEPYLIHPLAVGEILIQLQMDRDTVCAGLLHDTLEDTDATYEQLNELFGKEVADLVEGETKFSLLKAKSKSLQEAETIRKMFFAMSKDVRVIIIKLADKLHNMRTLQHLQPDRAREIADECLDIYAPLADRLGISWLKDELEDLSLKMLKPDTFQLIQDYLLSKKGEQTAYLNRVEKTIYRACGEEKMGNITVTSRAKHAYSVYMKMKKRRKEIDEIYDILGVRILCNTVTECYALLGIIHRLWPPIENRFKDYIAMPKANNYQSLHTTVMALDGKLLEIQIRTREMHFTAEYGVAAHWAYKSATGSEAGKDPDLDNQQFSRIISKLKSWSNEIEQSESFMEDIKGELLKDTIYVFTPQGHIVELPSNATALDFAYQIHTEIGNHTTGAKADGSIIPLNRPLKNTQVIEILTSPNARPRITWLRYAQTTSARKKIRTWLNKNDPTLLIDKNIIAKKPVELTPTHAEIQAAAEEASKEAQHQAESGGKIIRHVSDPSRLTFRVGDEKRMMIHLAKCCNPTRGDAIVGYVSRGRGIIVHRRDCKNLKNMAEVEERQVEVEWETASPLLLKRFRVTSKMTTDLFSEIEGAIRKYKGHLIEGRLDDDEEGRLTGTFTMEVSTDDDSKKILKSLRSIPSIVTITPIS</sequence>
<comment type="similarity">
    <text evidence="2">Belongs to the relA/spoT family.</text>
</comment>
<dbReference type="Gene3D" id="3.30.460.10">
    <property type="entry name" value="Beta Polymerase, domain 2"/>
    <property type="match status" value="1"/>
</dbReference>
<dbReference type="InterPro" id="IPR033655">
    <property type="entry name" value="TGS_RelA/SpoT"/>
</dbReference>
<dbReference type="GO" id="GO:0015969">
    <property type="term" value="P:guanosine tetraphosphate metabolic process"/>
    <property type="evidence" value="ECO:0007669"/>
    <property type="project" value="InterPro"/>
</dbReference>
<dbReference type="Pfam" id="PF13328">
    <property type="entry name" value="HD_4"/>
    <property type="match status" value="1"/>
</dbReference>
<dbReference type="Proteomes" id="UP000007939">
    <property type="component" value="Chromosome"/>
</dbReference>
<dbReference type="NCBIfam" id="TIGR00691">
    <property type="entry name" value="spoT_relA"/>
    <property type="match status" value="1"/>
</dbReference>
<dbReference type="GO" id="GO:0008893">
    <property type="term" value="F:guanosine-3',5'-bis(diphosphate) 3'-diphosphatase activity"/>
    <property type="evidence" value="ECO:0007669"/>
    <property type="project" value="UniProtKB-EC"/>
</dbReference>
<evidence type="ECO:0000313" key="6">
    <source>
        <dbReference type="Proteomes" id="UP000007939"/>
    </source>
</evidence>
<keyword evidence="6" id="KW-1185">Reference proteome</keyword>
<comment type="pathway">
    <text evidence="1">Purine metabolism.</text>
</comment>
<dbReference type="Gene3D" id="1.10.3210.10">
    <property type="entry name" value="Hypothetical protein af1432"/>
    <property type="match status" value="1"/>
</dbReference>
<dbReference type="eggNOG" id="COG0317">
    <property type="taxonomic scope" value="Bacteria"/>
</dbReference>
<dbReference type="Pfam" id="PF02824">
    <property type="entry name" value="TGS"/>
    <property type="match status" value="1"/>
</dbReference>
<dbReference type="GO" id="GO:0015949">
    <property type="term" value="P:nucleobase-containing small molecule interconversion"/>
    <property type="evidence" value="ECO:0007669"/>
    <property type="project" value="UniProtKB-ARBA"/>
</dbReference>
<dbReference type="InterPro" id="IPR006674">
    <property type="entry name" value="HD_domain"/>
</dbReference>
<dbReference type="SMART" id="SM00471">
    <property type="entry name" value="HDc"/>
    <property type="match status" value="1"/>
</dbReference>
<dbReference type="EC" id="3.1.7.2" evidence="5"/>
<feature type="domain" description="HD" evidence="3">
    <location>
        <begin position="46"/>
        <end position="145"/>
    </location>
</feature>
<dbReference type="STRING" id="760011.Spico_1076"/>
<reference evidence="5 6" key="2">
    <citation type="journal article" date="2012" name="Stand. Genomic Sci.">
        <title>Complete genome sequence of the termite hindgut bacterium Spirochaeta coccoides type strain (SPN1(T)), reclassification in the genus Sphaerochaeta as Sphaerochaeta coccoides comb. nov. and emendations of the family Spirochaetaceae and the genus Sphaerochaeta.</title>
        <authorList>
            <person name="Abt B."/>
            <person name="Han C."/>
            <person name="Scheuner C."/>
            <person name="Lu M."/>
            <person name="Lapidus A."/>
            <person name="Nolan M."/>
            <person name="Lucas S."/>
            <person name="Hammon N."/>
            <person name="Deshpande S."/>
            <person name="Cheng J.F."/>
            <person name="Tapia R."/>
            <person name="Goodwin L.A."/>
            <person name="Pitluck S."/>
            <person name="Liolios K."/>
            <person name="Pagani I."/>
            <person name="Ivanova N."/>
            <person name="Mavromatis K."/>
            <person name="Mikhailova N."/>
            <person name="Huntemann M."/>
            <person name="Pati A."/>
            <person name="Chen A."/>
            <person name="Palaniappan K."/>
            <person name="Land M."/>
            <person name="Hauser L."/>
            <person name="Brambilla E.M."/>
            <person name="Rohde M."/>
            <person name="Spring S."/>
            <person name="Gronow S."/>
            <person name="Goker M."/>
            <person name="Woyke T."/>
            <person name="Bristow J."/>
            <person name="Eisen J.A."/>
            <person name="Markowitz V."/>
            <person name="Hugenholtz P."/>
            <person name="Kyrpides N.C."/>
            <person name="Klenk H.P."/>
            <person name="Detter J.C."/>
        </authorList>
    </citation>
    <scope>NUCLEOTIDE SEQUENCE [LARGE SCALE GENOMIC DNA]</scope>
    <source>
        <strain evidence="6">ATCC BAA-1237 / DSM 17374 / SPN1</strain>
    </source>
</reference>
<dbReference type="HOGENOM" id="CLU_012300_3_0_12"/>
<keyword evidence="5" id="KW-0378">Hydrolase</keyword>